<dbReference type="EMBL" id="OZ034836">
    <property type="protein sequence ID" value="CAL1677852.1"/>
    <property type="molecule type" value="Genomic_DNA"/>
</dbReference>
<proteinExistence type="predicted"/>
<accession>A0AAV2NDS9</accession>
<protein>
    <submittedName>
        <fullName evidence="1">Uncharacterized protein</fullName>
    </submittedName>
</protein>
<reference evidence="1" key="1">
    <citation type="submission" date="2024-04" db="EMBL/GenBank/DDBJ databases">
        <authorList>
            <consortium name="Molecular Ecology Group"/>
        </authorList>
    </citation>
    <scope>NUCLEOTIDE SEQUENCE</scope>
</reference>
<gene>
    <name evidence="1" type="ORF">LPLAT_LOCUS3799</name>
</gene>
<sequence length="79" mass="9596">MSDVFRFSWKSGFAANDFHQNLDWRLTTFAVLLLAENTDSPDFEYLLPRRYVHHVTSERYHLKNYTNIRYEILILHTEM</sequence>
<keyword evidence="2" id="KW-1185">Reference proteome</keyword>
<evidence type="ECO:0000313" key="1">
    <source>
        <dbReference type="EMBL" id="CAL1677852.1"/>
    </source>
</evidence>
<evidence type="ECO:0000313" key="2">
    <source>
        <dbReference type="Proteomes" id="UP001497644"/>
    </source>
</evidence>
<name>A0AAV2NDS9_9HYME</name>
<organism evidence="1 2">
    <name type="scientific">Lasius platythorax</name>
    <dbReference type="NCBI Taxonomy" id="488582"/>
    <lineage>
        <taxon>Eukaryota</taxon>
        <taxon>Metazoa</taxon>
        <taxon>Ecdysozoa</taxon>
        <taxon>Arthropoda</taxon>
        <taxon>Hexapoda</taxon>
        <taxon>Insecta</taxon>
        <taxon>Pterygota</taxon>
        <taxon>Neoptera</taxon>
        <taxon>Endopterygota</taxon>
        <taxon>Hymenoptera</taxon>
        <taxon>Apocrita</taxon>
        <taxon>Aculeata</taxon>
        <taxon>Formicoidea</taxon>
        <taxon>Formicidae</taxon>
        <taxon>Formicinae</taxon>
        <taxon>Lasius</taxon>
        <taxon>Lasius</taxon>
    </lineage>
</organism>
<dbReference type="AlphaFoldDB" id="A0AAV2NDS9"/>
<dbReference type="Proteomes" id="UP001497644">
    <property type="component" value="Chromosome 13"/>
</dbReference>